<protein>
    <submittedName>
        <fullName evidence="1">Uncharacterized protein</fullName>
    </submittedName>
</protein>
<name>B4VNP7_9CYAN</name>
<reference evidence="1 2" key="1">
    <citation type="submission" date="2008-07" db="EMBL/GenBank/DDBJ databases">
        <authorList>
            <person name="Tandeau de Marsac N."/>
            <person name="Ferriera S."/>
            <person name="Johnson J."/>
            <person name="Kravitz S."/>
            <person name="Beeson K."/>
            <person name="Sutton G."/>
            <person name="Rogers Y.-H."/>
            <person name="Friedman R."/>
            <person name="Frazier M."/>
            <person name="Venter J.C."/>
        </authorList>
    </citation>
    <scope>NUCLEOTIDE SEQUENCE [LARGE SCALE GENOMIC DNA]</scope>
    <source>
        <strain evidence="1 2">PCC 7420</strain>
    </source>
</reference>
<dbReference type="EMBL" id="DS989846">
    <property type="protein sequence ID" value="EDX76287.1"/>
    <property type="molecule type" value="Genomic_DNA"/>
</dbReference>
<proteinExistence type="predicted"/>
<accession>B4VNP7</accession>
<organism evidence="1 2">
    <name type="scientific">Coleofasciculus chthonoplastes PCC 7420</name>
    <dbReference type="NCBI Taxonomy" id="118168"/>
    <lineage>
        <taxon>Bacteria</taxon>
        <taxon>Bacillati</taxon>
        <taxon>Cyanobacteriota</taxon>
        <taxon>Cyanophyceae</taxon>
        <taxon>Coleofasciculales</taxon>
        <taxon>Coleofasciculaceae</taxon>
        <taxon>Coleofasciculus</taxon>
    </lineage>
</organism>
<sequence>MGYLPYTTAFIVIGQGSRITGYAAASLQNSTSFLQIGGDTPHPQWL</sequence>
<gene>
    <name evidence="1" type="ORF">MC7420_4543</name>
</gene>
<dbReference type="HOGENOM" id="CLU_3182436_0_0_3"/>
<dbReference type="AlphaFoldDB" id="B4VNP7"/>
<dbReference type="Proteomes" id="UP000003835">
    <property type="component" value="Unassembled WGS sequence"/>
</dbReference>
<evidence type="ECO:0000313" key="1">
    <source>
        <dbReference type="EMBL" id="EDX76287.1"/>
    </source>
</evidence>
<keyword evidence="2" id="KW-1185">Reference proteome</keyword>
<evidence type="ECO:0000313" key="2">
    <source>
        <dbReference type="Proteomes" id="UP000003835"/>
    </source>
</evidence>